<dbReference type="Proteomes" id="UP000824540">
    <property type="component" value="Unassembled WGS sequence"/>
</dbReference>
<feature type="region of interest" description="Disordered" evidence="1">
    <location>
        <begin position="25"/>
        <end position="65"/>
    </location>
</feature>
<gene>
    <name evidence="2" type="ORF">JZ751_015653</name>
</gene>
<evidence type="ECO:0000256" key="1">
    <source>
        <dbReference type="SAM" id="MobiDB-lite"/>
    </source>
</evidence>
<evidence type="ECO:0000313" key="2">
    <source>
        <dbReference type="EMBL" id="KAG9342787.1"/>
    </source>
</evidence>
<reference evidence="2" key="1">
    <citation type="thesis" date="2021" institute="BYU ScholarsArchive" country="Provo, UT, USA">
        <title>Applications of and Algorithms for Genome Assembly and Genomic Analyses with an Emphasis on Marine Teleosts.</title>
        <authorList>
            <person name="Pickett B.D."/>
        </authorList>
    </citation>
    <scope>NUCLEOTIDE SEQUENCE</scope>
    <source>
        <strain evidence="2">HI-2016</strain>
    </source>
</reference>
<dbReference type="EMBL" id="JAFBMS010000026">
    <property type="protein sequence ID" value="KAG9342787.1"/>
    <property type="molecule type" value="Genomic_DNA"/>
</dbReference>
<comment type="caution">
    <text evidence="2">The sequence shown here is derived from an EMBL/GenBank/DDBJ whole genome shotgun (WGS) entry which is preliminary data.</text>
</comment>
<organism evidence="2 3">
    <name type="scientific">Albula glossodonta</name>
    <name type="common">roundjaw bonefish</name>
    <dbReference type="NCBI Taxonomy" id="121402"/>
    <lineage>
        <taxon>Eukaryota</taxon>
        <taxon>Metazoa</taxon>
        <taxon>Chordata</taxon>
        <taxon>Craniata</taxon>
        <taxon>Vertebrata</taxon>
        <taxon>Euteleostomi</taxon>
        <taxon>Actinopterygii</taxon>
        <taxon>Neopterygii</taxon>
        <taxon>Teleostei</taxon>
        <taxon>Albuliformes</taxon>
        <taxon>Albulidae</taxon>
        <taxon>Albula</taxon>
    </lineage>
</organism>
<evidence type="ECO:0000313" key="3">
    <source>
        <dbReference type="Proteomes" id="UP000824540"/>
    </source>
</evidence>
<sequence>MIVSSLRKTATKVTTCPKTTRVGNTFSGGFADIRKRDKPSSGGRTDRWEGRGVREGEGGARGCGQDFKKKKDALLNCPWQHEPS</sequence>
<accession>A0A8T2P298</accession>
<name>A0A8T2P298_9TELE</name>
<keyword evidence="3" id="KW-1185">Reference proteome</keyword>
<dbReference type="AlphaFoldDB" id="A0A8T2P298"/>
<feature type="compositionally biased region" description="Basic and acidic residues" evidence="1">
    <location>
        <begin position="32"/>
        <end position="58"/>
    </location>
</feature>
<protein>
    <submittedName>
        <fullName evidence="2">Uncharacterized protein</fullName>
    </submittedName>
</protein>
<proteinExistence type="predicted"/>